<dbReference type="AlphaFoldDB" id="A0A1R3V7G8"/>
<dbReference type="Gene3D" id="3.30.70.360">
    <property type="match status" value="1"/>
</dbReference>
<proteinExistence type="predicted"/>
<feature type="binding site" evidence="2">
    <location>
        <position position="205"/>
    </location>
    <ligand>
        <name>Mn(2+)</name>
        <dbReference type="ChEBI" id="CHEBI:29035"/>
        <label>2</label>
    </ligand>
</feature>
<dbReference type="GO" id="GO:0046872">
    <property type="term" value="F:metal ion binding"/>
    <property type="evidence" value="ECO:0007669"/>
    <property type="project" value="UniProtKB-KW"/>
</dbReference>
<accession>A0A1R3V7G8</accession>
<dbReference type="SUPFAM" id="SSF55031">
    <property type="entry name" value="Bacterial exopeptidase dimerisation domain"/>
    <property type="match status" value="1"/>
</dbReference>
<dbReference type="Proteomes" id="UP000188388">
    <property type="component" value="Unassembled WGS sequence"/>
</dbReference>
<dbReference type="EMBL" id="FTPD01000017">
    <property type="protein sequence ID" value="SIT55839.1"/>
    <property type="molecule type" value="Genomic_DNA"/>
</dbReference>
<name>A0A1R3V7G8_9HYPH</name>
<dbReference type="PANTHER" id="PTHR11014">
    <property type="entry name" value="PEPTIDASE M20 FAMILY MEMBER"/>
    <property type="match status" value="1"/>
</dbReference>
<feature type="signal peptide" evidence="3">
    <location>
        <begin position="1"/>
        <end position="36"/>
    </location>
</feature>
<evidence type="ECO:0000256" key="1">
    <source>
        <dbReference type="ARBA" id="ARBA00022801"/>
    </source>
</evidence>
<dbReference type="InterPro" id="IPR036264">
    <property type="entry name" value="Bact_exopeptidase_dim_dom"/>
</dbReference>
<feature type="binding site" evidence="2">
    <location>
        <position position="410"/>
    </location>
    <ligand>
        <name>Mn(2+)</name>
        <dbReference type="ChEBI" id="CHEBI:29035"/>
        <label>2</label>
    </ligand>
</feature>
<dbReference type="Pfam" id="PF01546">
    <property type="entry name" value="Peptidase_M20"/>
    <property type="match status" value="1"/>
</dbReference>
<dbReference type="PIRSF" id="PIRSF005962">
    <property type="entry name" value="Pept_M20D_amidohydro"/>
    <property type="match status" value="1"/>
</dbReference>
<evidence type="ECO:0000313" key="4">
    <source>
        <dbReference type="EMBL" id="SIT55839.1"/>
    </source>
</evidence>
<feature type="chain" id="PRO_5013091221" evidence="3">
    <location>
        <begin position="37"/>
        <end position="443"/>
    </location>
</feature>
<reference evidence="5" key="1">
    <citation type="submission" date="2017-01" db="EMBL/GenBank/DDBJ databases">
        <authorList>
            <person name="Brunel B."/>
        </authorList>
    </citation>
    <scope>NUCLEOTIDE SEQUENCE [LARGE SCALE GENOMIC DNA]</scope>
</reference>
<keyword evidence="3" id="KW-0732">Signal</keyword>
<feature type="binding site" evidence="2">
    <location>
        <position position="143"/>
    </location>
    <ligand>
        <name>Mn(2+)</name>
        <dbReference type="ChEBI" id="CHEBI:29035"/>
        <label>2</label>
    </ligand>
</feature>
<sequence>MIRLKRIAVESANTALVRRPLLVAMALFLIATSAEADQFAVDLDSVLPTVRATYSYFHENPELGKAETKAHDFLLERLEAIGGFGFVKIESLPTAIVAVMDTGQAGPVIALRSELDARKLNPGQVEPSEHQPRSLLDGFMHNCGHDVHAAILLGTAELVARHRDRFLGKIVFIFQPAEEVAGGADDIVKEGILDQLKIEAVFALHSAPGLAVGSIAIAPGSVLAGSSYFTLNLTGKSSHAAAPFGGSDIPMLAAELAQSLSYLPARKVDIANRPMVISVTRLKAESSASNSLPSDAEIGGTIRAFEDPFIAADGAQSINAMITDLTARFAAANNVAANWSLRPGAPPTRNDEGLFQRIVPKLQGAWPGTVATAAWRGMFSEDFAYYTAKRPSLYFSLGIAKDGLGQAGVHTVDFTIHPDSFVEGVRLMSLAARIATTGEATWN</sequence>
<evidence type="ECO:0000256" key="2">
    <source>
        <dbReference type="PIRSR" id="PIRSR005962-1"/>
    </source>
</evidence>
<feature type="binding site" evidence="2">
    <location>
        <position position="145"/>
    </location>
    <ligand>
        <name>Mn(2+)</name>
        <dbReference type="ChEBI" id="CHEBI:29035"/>
        <label>2</label>
    </ligand>
</feature>
<organism evidence="4 5">
    <name type="scientific">Mesorhizobium prunaredense</name>
    <dbReference type="NCBI Taxonomy" id="1631249"/>
    <lineage>
        <taxon>Bacteria</taxon>
        <taxon>Pseudomonadati</taxon>
        <taxon>Pseudomonadota</taxon>
        <taxon>Alphaproteobacteria</taxon>
        <taxon>Hyphomicrobiales</taxon>
        <taxon>Phyllobacteriaceae</taxon>
        <taxon>Mesorhizobium</taxon>
    </lineage>
</organism>
<protein>
    <submittedName>
        <fullName evidence="4">Amidohydrolase</fullName>
    </submittedName>
</protein>
<comment type="cofactor">
    <cofactor evidence="2">
        <name>Mn(2+)</name>
        <dbReference type="ChEBI" id="CHEBI:29035"/>
    </cofactor>
    <text evidence="2">The Mn(2+) ion enhances activity.</text>
</comment>
<keyword evidence="2" id="KW-0464">Manganese</keyword>
<feature type="binding site" evidence="2">
    <location>
        <position position="179"/>
    </location>
    <ligand>
        <name>Mn(2+)</name>
        <dbReference type="ChEBI" id="CHEBI:29035"/>
        <label>2</label>
    </ligand>
</feature>
<keyword evidence="5" id="KW-1185">Reference proteome</keyword>
<keyword evidence="2" id="KW-0479">Metal-binding</keyword>
<dbReference type="NCBIfam" id="TIGR01891">
    <property type="entry name" value="amidohydrolases"/>
    <property type="match status" value="1"/>
</dbReference>
<dbReference type="GO" id="GO:0016787">
    <property type="term" value="F:hydrolase activity"/>
    <property type="evidence" value="ECO:0007669"/>
    <property type="project" value="UniProtKB-KW"/>
</dbReference>
<dbReference type="InterPro" id="IPR002933">
    <property type="entry name" value="Peptidase_M20"/>
</dbReference>
<dbReference type="SUPFAM" id="SSF53187">
    <property type="entry name" value="Zn-dependent exopeptidases"/>
    <property type="match status" value="1"/>
</dbReference>
<dbReference type="Gene3D" id="3.40.630.10">
    <property type="entry name" value="Zn peptidases"/>
    <property type="match status" value="1"/>
</dbReference>
<gene>
    <name evidence="4" type="ORF">BQ8794_240046</name>
</gene>
<keyword evidence="1 4" id="KW-0378">Hydrolase</keyword>
<dbReference type="InterPro" id="IPR017439">
    <property type="entry name" value="Amidohydrolase"/>
</dbReference>
<dbReference type="STRING" id="1631249.BQ8794_240046"/>
<dbReference type="RefSeq" id="WP_077378734.1">
    <property type="nucleotide sequence ID" value="NZ_FTPD01000017.1"/>
</dbReference>
<evidence type="ECO:0000313" key="5">
    <source>
        <dbReference type="Proteomes" id="UP000188388"/>
    </source>
</evidence>
<evidence type="ECO:0000256" key="3">
    <source>
        <dbReference type="SAM" id="SignalP"/>
    </source>
</evidence>
<dbReference type="PANTHER" id="PTHR11014:SF63">
    <property type="entry name" value="METALLOPEPTIDASE, PUTATIVE (AFU_ORTHOLOGUE AFUA_6G09600)-RELATED"/>
    <property type="match status" value="1"/>
</dbReference>